<evidence type="ECO:0000313" key="1">
    <source>
        <dbReference type="EMBL" id="KAF7802223.1"/>
    </source>
</evidence>
<proteinExistence type="predicted"/>
<organism evidence="1 2">
    <name type="scientific">Senna tora</name>
    <dbReference type="NCBI Taxonomy" id="362788"/>
    <lineage>
        <taxon>Eukaryota</taxon>
        <taxon>Viridiplantae</taxon>
        <taxon>Streptophyta</taxon>
        <taxon>Embryophyta</taxon>
        <taxon>Tracheophyta</taxon>
        <taxon>Spermatophyta</taxon>
        <taxon>Magnoliopsida</taxon>
        <taxon>eudicotyledons</taxon>
        <taxon>Gunneridae</taxon>
        <taxon>Pentapetalae</taxon>
        <taxon>rosids</taxon>
        <taxon>fabids</taxon>
        <taxon>Fabales</taxon>
        <taxon>Fabaceae</taxon>
        <taxon>Caesalpinioideae</taxon>
        <taxon>Cassia clade</taxon>
        <taxon>Senna</taxon>
    </lineage>
</organism>
<comment type="caution">
    <text evidence="1">The sequence shown here is derived from an EMBL/GenBank/DDBJ whole genome shotgun (WGS) entry which is preliminary data.</text>
</comment>
<protein>
    <submittedName>
        <fullName evidence="1">Uncharacterized protein</fullName>
    </submittedName>
</protein>
<dbReference type="EMBL" id="JAAIUW010000013">
    <property type="protein sequence ID" value="KAF7802223.1"/>
    <property type="molecule type" value="Genomic_DNA"/>
</dbReference>
<accession>A0A834SEN5</accession>
<gene>
    <name evidence="1" type="ORF">G2W53_041334</name>
</gene>
<sequence>MISVQERHLRLRLEPDLCFALAASRFKAWIVRYLFNCSFDGLRCLVRWLLFTDLLDGLTECFLLGFHHNGFRD</sequence>
<dbReference type="AlphaFoldDB" id="A0A834SEN5"/>
<dbReference type="Proteomes" id="UP000634136">
    <property type="component" value="Unassembled WGS sequence"/>
</dbReference>
<keyword evidence="2" id="KW-1185">Reference proteome</keyword>
<reference evidence="1" key="1">
    <citation type="submission" date="2020-09" db="EMBL/GenBank/DDBJ databases">
        <title>Genome-Enabled Discovery of Anthraquinone Biosynthesis in Senna tora.</title>
        <authorList>
            <person name="Kang S.-H."/>
            <person name="Pandey R.P."/>
            <person name="Lee C.-M."/>
            <person name="Sim J.-S."/>
            <person name="Jeong J.-T."/>
            <person name="Choi B.-S."/>
            <person name="Jung M."/>
            <person name="Ginzburg D."/>
            <person name="Zhao K."/>
            <person name="Won S.Y."/>
            <person name="Oh T.-J."/>
            <person name="Yu Y."/>
            <person name="Kim N.-H."/>
            <person name="Lee O.R."/>
            <person name="Lee T.-H."/>
            <person name="Bashyal P."/>
            <person name="Kim T.-S."/>
            <person name="Lee W.-H."/>
            <person name="Kawkins C."/>
            <person name="Kim C.-K."/>
            <person name="Kim J.S."/>
            <person name="Ahn B.O."/>
            <person name="Rhee S.Y."/>
            <person name="Sohng J.K."/>
        </authorList>
    </citation>
    <scope>NUCLEOTIDE SEQUENCE</scope>
    <source>
        <tissue evidence="1">Leaf</tissue>
    </source>
</reference>
<name>A0A834SEN5_9FABA</name>
<evidence type="ECO:0000313" key="2">
    <source>
        <dbReference type="Proteomes" id="UP000634136"/>
    </source>
</evidence>